<comment type="pathway">
    <text evidence="1 9">Amino-acid degradation; L-valine degradation.</text>
</comment>
<evidence type="ECO:0000256" key="9">
    <source>
        <dbReference type="RuleBase" id="RU910714"/>
    </source>
</evidence>
<evidence type="ECO:0000256" key="1">
    <source>
        <dbReference type="ARBA" id="ARBA00005109"/>
    </source>
</evidence>
<dbReference type="GO" id="GO:0005739">
    <property type="term" value="C:mitochondrion"/>
    <property type="evidence" value="ECO:0007669"/>
    <property type="project" value="TreeGrafter"/>
</dbReference>
<dbReference type="NCBIfam" id="TIGR01692">
    <property type="entry name" value="HIBADH"/>
    <property type="match status" value="1"/>
</dbReference>
<dbReference type="GO" id="GO:0008442">
    <property type="term" value="F:3-hydroxyisobutyrate dehydrogenase activity"/>
    <property type="evidence" value="ECO:0007669"/>
    <property type="project" value="UniProtKB-EC"/>
</dbReference>
<evidence type="ECO:0000313" key="12">
    <source>
        <dbReference type="Proteomes" id="UP000504635"/>
    </source>
</evidence>
<name>A0A6J2YJ60_SITOR</name>
<dbReference type="PANTHER" id="PTHR22981">
    <property type="entry name" value="3-HYDROXYISOBUTYRATE DEHYDROGENASE-RELATED"/>
    <property type="match status" value="1"/>
</dbReference>
<dbReference type="InterPro" id="IPR002204">
    <property type="entry name" value="3-OH-isobutyrate_DH-rel_CS"/>
</dbReference>
<dbReference type="KEGG" id="soy:115888464"/>
<evidence type="ECO:0000256" key="6">
    <source>
        <dbReference type="ARBA" id="ARBA00023027"/>
    </source>
</evidence>
<dbReference type="PIRSF" id="PIRSF000103">
    <property type="entry name" value="HIBADH"/>
    <property type="match status" value="1"/>
</dbReference>
<dbReference type="GO" id="GO:0051287">
    <property type="term" value="F:NAD binding"/>
    <property type="evidence" value="ECO:0007669"/>
    <property type="project" value="InterPro"/>
</dbReference>
<dbReference type="InterPro" id="IPR008927">
    <property type="entry name" value="6-PGluconate_DH-like_C_sf"/>
</dbReference>
<feature type="domain" description="6-phosphogluconate dehydrogenase NADP-binding" evidence="10">
    <location>
        <begin position="23"/>
        <end position="180"/>
    </location>
</feature>
<evidence type="ECO:0000256" key="3">
    <source>
        <dbReference type="ARBA" id="ARBA00012991"/>
    </source>
</evidence>
<keyword evidence="5 9" id="KW-0560">Oxidoreductase</keyword>
<dbReference type="InterPro" id="IPR006115">
    <property type="entry name" value="6PGDH_NADP-bd"/>
</dbReference>
<dbReference type="RefSeq" id="XP_030764073.1">
    <property type="nucleotide sequence ID" value="XM_030908213.1"/>
</dbReference>
<dbReference type="Pfam" id="PF14833">
    <property type="entry name" value="NAD_binding_11"/>
    <property type="match status" value="1"/>
</dbReference>
<evidence type="ECO:0000256" key="8">
    <source>
        <dbReference type="PIRSR" id="PIRSR000103-1"/>
    </source>
</evidence>
<evidence type="ECO:0000256" key="4">
    <source>
        <dbReference type="ARBA" id="ARBA00022456"/>
    </source>
</evidence>
<dbReference type="InterPro" id="IPR013328">
    <property type="entry name" value="6PGD_dom2"/>
</dbReference>
<accession>A0A6J2YJ60</accession>
<evidence type="ECO:0000259" key="11">
    <source>
        <dbReference type="Pfam" id="PF14833"/>
    </source>
</evidence>
<dbReference type="FunFam" id="1.10.1040.10:FF:000006">
    <property type="entry name" value="3-hydroxyisobutyrate dehydrogenase"/>
    <property type="match status" value="1"/>
</dbReference>
<evidence type="ECO:0000256" key="7">
    <source>
        <dbReference type="ARBA" id="ARBA00049197"/>
    </source>
</evidence>
<comment type="similarity">
    <text evidence="2">Belongs to the HIBADH-related family. 3-hydroxyisobutyrate dehydrogenase subfamily.</text>
</comment>
<gene>
    <name evidence="13" type="primary">LOC115888464</name>
</gene>
<feature type="active site" evidence="8">
    <location>
        <position position="189"/>
    </location>
</feature>
<dbReference type="SUPFAM" id="SSF48179">
    <property type="entry name" value="6-phosphogluconate dehydrogenase C-terminal domain-like"/>
    <property type="match status" value="1"/>
</dbReference>
<evidence type="ECO:0000256" key="5">
    <source>
        <dbReference type="ARBA" id="ARBA00023002"/>
    </source>
</evidence>
<dbReference type="Proteomes" id="UP000504635">
    <property type="component" value="Unplaced"/>
</dbReference>
<proteinExistence type="inferred from homology"/>
<dbReference type="Gene3D" id="3.40.50.720">
    <property type="entry name" value="NAD(P)-binding Rossmann-like Domain"/>
    <property type="match status" value="1"/>
</dbReference>
<dbReference type="SUPFAM" id="SSF51735">
    <property type="entry name" value="NAD(P)-binding Rossmann-fold domains"/>
    <property type="match status" value="1"/>
</dbReference>
<sequence length="316" mass="33653">MFLNSFRVLVKIEKNVHARHNSDIAFIGLGQMGARMVNNLIKNGEKPKVYDILPSNTKAIQGAIPCSSADEAVEGSKIVITMLPNGSIVKSTILGEKGILKRLAKNSLLLDCSTTGPQVAQELFQSAQESNVRFLDAPVSGGVVGAQAGTLCFMLGGNLKDYQEVEPLLLHMGKKVIYCGKSGAGQITKLCNNLILGVTMIGTAEALNLGVKLGLDPSLLTNVVNISTGRSWSSDTYNPVPGVMENVPSAKNYEGGFSVELIAKDLGLAGDAALSINAPIPLAAMSHQLFRTLITYGLAKKDFSVIYKYLQGEKVE</sequence>
<dbReference type="PROSITE" id="PS00895">
    <property type="entry name" value="3_HYDROXYISOBUT_DH"/>
    <property type="match status" value="1"/>
</dbReference>
<dbReference type="InParanoid" id="A0A6J2YJ60"/>
<keyword evidence="6 9" id="KW-0520">NAD</keyword>
<dbReference type="Gene3D" id="1.10.1040.10">
    <property type="entry name" value="N-(1-d-carboxylethyl)-l-norvaline Dehydrogenase, domain 2"/>
    <property type="match status" value="1"/>
</dbReference>
<evidence type="ECO:0000313" key="13">
    <source>
        <dbReference type="RefSeq" id="XP_030764073.1"/>
    </source>
</evidence>
<keyword evidence="12" id="KW-1185">Reference proteome</keyword>
<dbReference type="GO" id="GO:0050661">
    <property type="term" value="F:NADP binding"/>
    <property type="evidence" value="ECO:0007669"/>
    <property type="project" value="InterPro"/>
</dbReference>
<dbReference type="FunCoup" id="A0A6J2YJ60">
    <property type="interactions" value="1054"/>
</dbReference>
<dbReference type="InterPro" id="IPR015815">
    <property type="entry name" value="HIBADH-related"/>
</dbReference>
<dbReference type="AlphaFoldDB" id="A0A6J2YJ60"/>
<reference evidence="13" key="1">
    <citation type="submission" date="2025-08" db="UniProtKB">
        <authorList>
            <consortium name="RefSeq"/>
        </authorList>
    </citation>
    <scope>IDENTIFICATION</scope>
    <source>
        <tissue evidence="13">Gonads</tissue>
    </source>
</reference>
<protein>
    <recommendedName>
        <fullName evidence="3 9">3-hydroxyisobutyrate dehydrogenase</fullName>
        <shortName evidence="9">HIBADH</shortName>
        <ecNumber evidence="3 9">1.1.1.31</ecNumber>
    </recommendedName>
</protein>
<keyword evidence="4 9" id="KW-0101">Branched-chain amino acid catabolism</keyword>
<feature type="domain" description="3-hydroxyisobutyrate dehydrogenase-like NAD-binding" evidence="11">
    <location>
        <begin position="183"/>
        <end position="310"/>
    </location>
</feature>
<dbReference type="InterPro" id="IPR029154">
    <property type="entry name" value="HIBADH-like_NADP-bd"/>
</dbReference>
<dbReference type="PANTHER" id="PTHR22981:SF7">
    <property type="entry name" value="3-HYDROXYISOBUTYRATE DEHYDROGENASE, MITOCHONDRIAL"/>
    <property type="match status" value="1"/>
</dbReference>
<dbReference type="EC" id="1.1.1.31" evidence="3 9"/>
<evidence type="ECO:0000256" key="2">
    <source>
        <dbReference type="ARBA" id="ARBA00006013"/>
    </source>
</evidence>
<dbReference type="UniPathway" id="UPA00362"/>
<dbReference type="Pfam" id="PF03446">
    <property type="entry name" value="NAD_binding_2"/>
    <property type="match status" value="1"/>
</dbReference>
<dbReference type="OrthoDB" id="435038at2759"/>
<comment type="catalytic activity">
    <reaction evidence="7 9">
        <text>3-hydroxy-2-methylpropanoate + NAD(+) = 2-methyl-3-oxopropanoate + NADH + H(+)</text>
        <dbReference type="Rhea" id="RHEA:17681"/>
        <dbReference type="ChEBI" id="CHEBI:11805"/>
        <dbReference type="ChEBI" id="CHEBI:15378"/>
        <dbReference type="ChEBI" id="CHEBI:57540"/>
        <dbReference type="ChEBI" id="CHEBI:57700"/>
        <dbReference type="ChEBI" id="CHEBI:57945"/>
        <dbReference type="EC" id="1.1.1.31"/>
    </reaction>
</comment>
<dbReference type="InterPro" id="IPR011548">
    <property type="entry name" value="HIBADH"/>
</dbReference>
<evidence type="ECO:0000259" key="10">
    <source>
        <dbReference type="Pfam" id="PF03446"/>
    </source>
</evidence>
<dbReference type="InterPro" id="IPR036291">
    <property type="entry name" value="NAD(P)-bd_dom_sf"/>
</dbReference>
<dbReference type="GO" id="GO:0006574">
    <property type="term" value="P:L-valine catabolic process"/>
    <property type="evidence" value="ECO:0007669"/>
    <property type="project" value="UniProtKB-UniPathway"/>
</dbReference>
<dbReference type="GeneID" id="115888464"/>
<organism evidence="12 13">
    <name type="scientific">Sitophilus oryzae</name>
    <name type="common">Rice weevil</name>
    <name type="synonym">Curculio oryzae</name>
    <dbReference type="NCBI Taxonomy" id="7048"/>
    <lineage>
        <taxon>Eukaryota</taxon>
        <taxon>Metazoa</taxon>
        <taxon>Ecdysozoa</taxon>
        <taxon>Arthropoda</taxon>
        <taxon>Hexapoda</taxon>
        <taxon>Insecta</taxon>
        <taxon>Pterygota</taxon>
        <taxon>Neoptera</taxon>
        <taxon>Endopterygota</taxon>
        <taxon>Coleoptera</taxon>
        <taxon>Polyphaga</taxon>
        <taxon>Cucujiformia</taxon>
        <taxon>Curculionidae</taxon>
        <taxon>Dryophthorinae</taxon>
        <taxon>Sitophilus</taxon>
    </lineage>
</organism>